<dbReference type="GO" id="GO:0006338">
    <property type="term" value="P:chromatin remodeling"/>
    <property type="evidence" value="ECO:0007669"/>
    <property type="project" value="InterPro"/>
</dbReference>
<evidence type="ECO:0000256" key="3">
    <source>
        <dbReference type="ARBA" id="ARBA00023015"/>
    </source>
</evidence>
<evidence type="ECO:0008006" key="9">
    <source>
        <dbReference type="Google" id="ProtNLM"/>
    </source>
</evidence>
<organism evidence="7 8">
    <name type="scientific">Syncephalastrum racemosum</name>
    <name type="common">Filamentous fungus</name>
    <dbReference type="NCBI Taxonomy" id="13706"/>
    <lineage>
        <taxon>Eukaryota</taxon>
        <taxon>Fungi</taxon>
        <taxon>Fungi incertae sedis</taxon>
        <taxon>Mucoromycota</taxon>
        <taxon>Mucoromycotina</taxon>
        <taxon>Mucoromycetes</taxon>
        <taxon>Mucorales</taxon>
        <taxon>Syncephalastraceae</taxon>
        <taxon>Syncephalastrum</taxon>
    </lineage>
</organism>
<dbReference type="OMA" id="REICAPI"/>
<evidence type="ECO:0000256" key="5">
    <source>
        <dbReference type="ARBA" id="ARBA00023242"/>
    </source>
</evidence>
<feature type="compositionally biased region" description="Low complexity" evidence="6">
    <location>
        <begin position="23"/>
        <end position="39"/>
    </location>
</feature>
<dbReference type="STRING" id="13706.A0A1X2HKU0"/>
<keyword evidence="4" id="KW-0804">Transcription</keyword>
<protein>
    <recommendedName>
        <fullName evidence="9">SNF5-domain-containing protein</fullName>
    </recommendedName>
</protein>
<feature type="compositionally biased region" description="Pro residues" evidence="6">
    <location>
        <begin position="94"/>
        <end position="103"/>
    </location>
</feature>
<evidence type="ECO:0000256" key="2">
    <source>
        <dbReference type="ARBA" id="ARBA00010239"/>
    </source>
</evidence>
<evidence type="ECO:0000256" key="6">
    <source>
        <dbReference type="SAM" id="MobiDB-lite"/>
    </source>
</evidence>
<sequence length="623" mass="71971">MHMNQFAYQQHMQRQLAQYYAFHQHHQQQQQQQMQRSYPPQQPPIPMRSQLQQANYDPMSPNPAMFAPSQQKQPRDPDARFYHPQPYAQHLPFQQPPPPPPPQIQHTQLQMQLQQQQQQQQQQQAPRPSHNMALPATLAYKSTRAPIEPIPAETDSQKKSLALYQARDKAHMDAFDKQEQQRLELQKTKAHQELRHRQEAQAMHVSFMQLGLRESRYLYPRYRKRPRTSTEFRFTSKDLKRQADTEDTLVPIRIDIEVDGYVVRDTFTWNLNEILITPEQFAEVMCEDLRLPTSTFTPLITQAIRQQVEDYYLHASSMVTQNDTCTEQHEDVEQVMQLFQKPNGGSTPLPQEATLTEPTQAELRLVIKLDITVGNQALVDQFEWDINCRQNSPERFAHVLVTELGLGGEFKSAIAHSIREQVHTHTKSLLITGHEFDGDTVTDVELRKCFRPSLQSIVREADMADKFTPAVMEYTDVEIQKLERDRMREARRKRRQGRGRRGMIMPDREPLSTHRTGVVLAPPQPNDDANDKHESGYSQRRSALKARQNIAAEAAGGSLDFSDDEPQQMGRGTMQTIQLQATSSNVAQSWACSHCRCRINDTPAVRRGPLGDKVTKDCNWCYG</sequence>
<evidence type="ECO:0000256" key="1">
    <source>
        <dbReference type="ARBA" id="ARBA00004123"/>
    </source>
</evidence>
<accession>A0A1X2HKU0</accession>
<feature type="region of interest" description="Disordered" evidence="6">
    <location>
        <begin position="486"/>
        <end position="547"/>
    </location>
</feature>
<evidence type="ECO:0000313" key="8">
    <source>
        <dbReference type="Proteomes" id="UP000242180"/>
    </source>
</evidence>
<name>A0A1X2HKU0_SYNRA</name>
<comment type="caution">
    <text evidence="7">The sequence shown here is derived from an EMBL/GenBank/DDBJ whole genome shotgun (WGS) entry which is preliminary data.</text>
</comment>
<comment type="similarity">
    <text evidence="2">Belongs to the SNF5 family.</text>
</comment>
<feature type="compositionally biased region" description="Low complexity" evidence="6">
    <location>
        <begin position="104"/>
        <end position="124"/>
    </location>
</feature>
<dbReference type="InParanoid" id="A0A1X2HKU0"/>
<dbReference type="InterPro" id="IPR006939">
    <property type="entry name" value="SNF5"/>
</dbReference>
<dbReference type="Pfam" id="PF04855">
    <property type="entry name" value="SNF5"/>
    <property type="match status" value="1"/>
</dbReference>
<dbReference type="PANTHER" id="PTHR10019">
    <property type="entry name" value="SNF5"/>
    <property type="match status" value="1"/>
</dbReference>
<evidence type="ECO:0000256" key="4">
    <source>
        <dbReference type="ARBA" id="ARBA00023163"/>
    </source>
</evidence>
<feature type="region of interest" description="Disordered" evidence="6">
    <location>
        <begin position="23"/>
        <end position="129"/>
    </location>
</feature>
<keyword evidence="8" id="KW-1185">Reference proteome</keyword>
<reference evidence="7 8" key="1">
    <citation type="submission" date="2016-07" db="EMBL/GenBank/DDBJ databases">
        <title>Pervasive Adenine N6-methylation of Active Genes in Fungi.</title>
        <authorList>
            <consortium name="DOE Joint Genome Institute"/>
            <person name="Mondo S.J."/>
            <person name="Dannebaum R.O."/>
            <person name="Kuo R.C."/>
            <person name="Labutti K."/>
            <person name="Haridas S."/>
            <person name="Kuo A."/>
            <person name="Salamov A."/>
            <person name="Ahrendt S.R."/>
            <person name="Lipzen A."/>
            <person name="Sullivan W."/>
            <person name="Andreopoulos W.B."/>
            <person name="Clum A."/>
            <person name="Lindquist E."/>
            <person name="Daum C."/>
            <person name="Ramamoorthy G.K."/>
            <person name="Gryganskyi A."/>
            <person name="Culley D."/>
            <person name="Magnuson J.K."/>
            <person name="James T.Y."/>
            <person name="O'Malley M.A."/>
            <person name="Stajich J.E."/>
            <person name="Spatafora J.W."/>
            <person name="Visel A."/>
            <person name="Grigoriev I.V."/>
        </authorList>
    </citation>
    <scope>NUCLEOTIDE SEQUENCE [LARGE SCALE GENOMIC DNA]</scope>
    <source>
        <strain evidence="7 8">NRRL 2496</strain>
    </source>
</reference>
<dbReference type="EMBL" id="MCGN01000002">
    <property type="protein sequence ID" value="ORY99902.1"/>
    <property type="molecule type" value="Genomic_DNA"/>
</dbReference>
<gene>
    <name evidence="7" type="ORF">BCR43DRAFT_126413</name>
</gene>
<dbReference type="FunCoup" id="A0A1X2HKU0">
    <property type="interactions" value="186"/>
</dbReference>
<proteinExistence type="inferred from homology"/>
<keyword evidence="5" id="KW-0539">Nucleus</keyword>
<evidence type="ECO:0000313" key="7">
    <source>
        <dbReference type="EMBL" id="ORY99902.1"/>
    </source>
</evidence>
<feature type="compositionally biased region" description="Basic residues" evidence="6">
    <location>
        <begin position="489"/>
        <end position="501"/>
    </location>
</feature>
<dbReference type="GO" id="GO:0000228">
    <property type="term" value="C:nuclear chromosome"/>
    <property type="evidence" value="ECO:0007669"/>
    <property type="project" value="InterPro"/>
</dbReference>
<dbReference type="AlphaFoldDB" id="A0A1X2HKU0"/>
<dbReference type="Proteomes" id="UP000242180">
    <property type="component" value="Unassembled WGS sequence"/>
</dbReference>
<keyword evidence="3" id="KW-0805">Transcription regulation</keyword>
<dbReference type="OrthoDB" id="515064at2759"/>
<comment type="subcellular location">
    <subcellularLocation>
        <location evidence="1">Nucleus</location>
    </subcellularLocation>
</comment>